<reference evidence="1 2" key="2">
    <citation type="journal article" date="2022" name="Mol. Biol. Evol.">
        <title>Comparative Genomics Reveals Insights into the Divergent Evolution of Astigmatic Mites and Household Pest Adaptations.</title>
        <authorList>
            <person name="Xiong Q."/>
            <person name="Wan A.T."/>
            <person name="Liu X."/>
            <person name="Fung C.S."/>
            <person name="Xiao X."/>
            <person name="Malainual N."/>
            <person name="Hou J."/>
            <person name="Wang L."/>
            <person name="Wang M."/>
            <person name="Yang K.Y."/>
            <person name="Cui Y."/>
            <person name="Leung E.L."/>
            <person name="Nong W."/>
            <person name="Shin S.K."/>
            <person name="Au S.W."/>
            <person name="Jeong K.Y."/>
            <person name="Chew F.T."/>
            <person name="Hui J.H."/>
            <person name="Leung T.F."/>
            <person name="Tungtrongchitr A."/>
            <person name="Zhong N."/>
            <person name="Liu Z."/>
            <person name="Tsui S.K."/>
        </authorList>
    </citation>
    <scope>NUCLEOTIDE SEQUENCE [LARGE SCALE GENOMIC DNA]</scope>
    <source>
        <strain evidence="1">Derp</strain>
    </source>
</reference>
<accession>A0ABQ8JVI7</accession>
<gene>
    <name evidence="1" type="ORF">DERP_002727</name>
</gene>
<comment type="caution">
    <text evidence="1">The sequence shown here is derived from an EMBL/GenBank/DDBJ whole genome shotgun (WGS) entry which is preliminary data.</text>
</comment>
<evidence type="ECO:0000313" key="1">
    <source>
        <dbReference type="EMBL" id="KAH9426628.1"/>
    </source>
</evidence>
<evidence type="ECO:0000313" key="2">
    <source>
        <dbReference type="Proteomes" id="UP000887458"/>
    </source>
</evidence>
<protein>
    <submittedName>
        <fullName evidence="1">Uncharacterized protein</fullName>
    </submittedName>
</protein>
<sequence>MKTHKKKTKSKLSNTSSFLLFIDPDFLSITFDCFFESNPLPLSSSFKSLAPGPLAFFILPLSSKQTSNSVADDDDGVVVVVVEILKRFVVPVELVVVPPTILLPEYVDGIVDTI</sequence>
<organism evidence="1 2">
    <name type="scientific">Dermatophagoides pteronyssinus</name>
    <name type="common">European house dust mite</name>
    <dbReference type="NCBI Taxonomy" id="6956"/>
    <lineage>
        <taxon>Eukaryota</taxon>
        <taxon>Metazoa</taxon>
        <taxon>Ecdysozoa</taxon>
        <taxon>Arthropoda</taxon>
        <taxon>Chelicerata</taxon>
        <taxon>Arachnida</taxon>
        <taxon>Acari</taxon>
        <taxon>Acariformes</taxon>
        <taxon>Sarcoptiformes</taxon>
        <taxon>Astigmata</taxon>
        <taxon>Psoroptidia</taxon>
        <taxon>Analgoidea</taxon>
        <taxon>Pyroglyphidae</taxon>
        <taxon>Dermatophagoidinae</taxon>
        <taxon>Dermatophagoides</taxon>
    </lineage>
</organism>
<dbReference type="EMBL" id="NJHN03000008">
    <property type="protein sequence ID" value="KAH9426628.1"/>
    <property type="molecule type" value="Genomic_DNA"/>
</dbReference>
<name>A0ABQ8JVI7_DERPT</name>
<proteinExistence type="predicted"/>
<dbReference type="Proteomes" id="UP000887458">
    <property type="component" value="Unassembled WGS sequence"/>
</dbReference>
<reference evidence="1 2" key="1">
    <citation type="journal article" date="2018" name="J. Allergy Clin. Immunol.">
        <title>High-quality assembly of Dermatophagoides pteronyssinus genome and transcriptome reveals a wide range of novel allergens.</title>
        <authorList>
            <person name="Liu X.Y."/>
            <person name="Yang K.Y."/>
            <person name="Wang M.Q."/>
            <person name="Kwok J.S."/>
            <person name="Zeng X."/>
            <person name="Yang Z."/>
            <person name="Xiao X.J."/>
            <person name="Lau C.P."/>
            <person name="Li Y."/>
            <person name="Huang Z.M."/>
            <person name="Ba J.G."/>
            <person name="Yim A.K."/>
            <person name="Ouyang C.Y."/>
            <person name="Ngai S.M."/>
            <person name="Chan T.F."/>
            <person name="Leung E.L."/>
            <person name="Liu L."/>
            <person name="Liu Z.G."/>
            <person name="Tsui S.K."/>
        </authorList>
    </citation>
    <scope>NUCLEOTIDE SEQUENCE [LARGE SCALE GENOMIC DNA]</scope>
    <source>
        <strain evidence="1">Derp</strain>
    </source>
</reference>
<keyword evidence="2" id="KW-1185">Reference proteome</keyword>